<dbReference type="eggNOG" id="ENOG502Z9BM">
    <property type="taxonomic scope" value="Bacteria"/>
</dbReference>
<dbReference type="GO" id="GO:0046872">
    <property type="term" value="F:metal ion binding"/>
    <property type="evidence" value="ECO:0007669"/>
    <property type="project" value="UniProtKB-KW"/>
</dbReference>
<keyword evidence="6" id="KW-0325">Glycoprotein</keyword>
<proteinExistence type="predicted"/>
<dbReference type="GO" id="GO:0016788">
    <property type="term" value="F:hydrolase activity, acting on ester bonds"/>
    <property type="evidence" value="ECO:0007669"/>
    <property type="project" value="InterPro"/>
</dbReference>
<dbReference type="EMBL" id="CP002467">
    <property type="protein sequence ID" value="ADV81487.1"/>
    <property type="molecule type" value="Genomic_DNA"/>
</dbReference>
<evidence type="ECO:0000256" key="7">
    <source>
        <dbReference type="SAM" id="SignalP"/>
    </source>
</evidence>
<keyword evidence="2" id="KW-0479">Metal-binding</keyword>
<dbReference type="InterPro" id="IPR008947">
    <property type="entry name" value="PLipase_C/P1_nuclease_dom_sf"/>
</dbReference>
<feature type="signal peptide" evidence="7">
    <location>
        <begin position="1"/>
        <end position="32"/>
    </location>
</feature>
<evidence type="ECO:0000256" key="4">
    <source>
        <dbReference type="ARBA" id="ARBA00022801"/>
    </source>
</evidence>
<keyword evidence="7" id="KW-0732">Signal</keyword>
<dbReference type="RefSeq" id="WP_013567220.1">
    <property type="nucleotide sequence ID" value="NC_014963.1"/>
</dbReference>
<dbReference type="STRING" id="401053.AciPR4_0653"/>
<evidence type="ECO:0000313" key="8">
    <source>
        <dbReference type="EMBL" id="ADV81487.1"/>
    </source>
</evidence>
<dbReference type="KEGG" id="tsa:AciPR4_0653"/>
<feature type="chain" id="PRO_5003232897" description="Nuclease" evidence="7">
    <location>
        <begin position="33"/>
        <end position="317"/>
    </location>
</feature>
<accession>E8V4T3</accession>
<dbReference type="InterPro" id="IPR003154">
    <property type="entry name" value="S1/P1nuclease"/>
</dbReference>
<sequence length="317" mass="36036">MCDMTVTITPYTCPMRKLLAAALLLTPLTAFAWGHTGHEMINKIAAEKLPADMPKFLHTKQAIEQIQYMGPEPDRWRYFKGEPELVVAQSPEHFIDLEYAWLYGKPLIRQRYDFLRQVDAQSVIQKNPKIRAEGIGLLPYATTEIWQRLKASMRNYRALQKDHKNTRAAEALVIFYAGWLGHYVADGSQPLHTTYRYNGWEGDNPNGYSNDHKIHAKFEGEFVAHNITEKEVAALVPATPTPQKEIFADFEAYITYTHTFVEKVYQLDKEHAFDGAGTPSGKAFAVERVAAGATELRDLIVFAWEQSATPEPPYKGD</sequence>
<dbReference type="Pfam" id="PF02265">
    <property type="entry name" value="S1-P1_nuclease"/>
    <property type="match status" value="1"/>
</dbReference>
<evidence type="ECO:0000256" key="6">
    <source>
        <dbReference type="ARBA" id="ARBA00023180"/>
    </source>
</evidence>
<gene>
    <name evidence="8" type="ordered locus">AciPR4_0653</name>
</gene>
<dbReference type="GO" id="GO:0004519">
    <property type="term" value="F:endonuclease activity"/>
    <property type="evidence" value="ECO:0007669"/>
    <property type="project" value="UniProtKB-KW"/>
</dbReference>
<keyword evidence="9" id="KW-1185">Reference proteome</keyword>
<reference evidence="8 9" key="1">
    <citation type="journal article" date="2012" name="Stand. Genomic Sci.">
        <title>Complete genome sequence of Terriglobus saanensis type strain SP1PR4(T), an Acidobacteria from tundra soil.</title>
        <authorList>
            <person name="Rawat S.R."/>
            <person name="Mannisto M.K."/>
            <person name="Starovoytov V."/>
            <person name="Goodwin L."/>
            <person name="Nolan M."/>
            <person name="Hauser L."/>
            <person name="Land M."/>
            <person name="Davenport K.W."/>
            <person name="Woyke T."/>
            <person name="Haggblom M.M."/>
        </authorList>
    </citation>
    <scope>NUCLEOTIDE SEQUENCE</scope>
    <source>
        <strain evidence="9">ATCC BAA-1853 / DSM 23119 / SP1PR4</strain>
    </source>
</reference>
<evidence type="ECO:0000313" key="9">
    <source>
        <dbReference type="Proteomes" id="UP000006844"/>
    </source>
</evidence>
<organism evidence="8 9">
    <name type="scientific">Terriglobus saanensis (strain ATCC BAA-1853 / DSM 23119 / SP1PR4)</name>
    <dbReference type="NCBI Taxonomy" id="401053"/>
    <lineage>
        <taxon>Bacteria</taxon>
        <taxon>Pseudomonadati</taxon>
        <taxon>Acidobacteriota</taxon>
        <taxon>Terriglobia</taxon>
        <taxon>Terriglobales</taxon>
        <taxon>Acidobacteriaceae</taxon>
        <taxon>Terriglobus</taxon>
    </lineage>
</organism>
<evidence type="ECO:0000256" key="2">
    <source>
        <dbReference type="ARBA" id="ARBA00022723"/>
    </source>
</evidence>
<keyword evidence="3" id="KW-0255">Endonuclease</keyword>
<evidence type="ECO:0000256" key="3">
    <source>
        <dbReference type="ARBA" id="ARBA00022759"/>
    </source>
</evidence>
<evidence type="ECO:0000256" key="1">
    <source>
        <dbReference type="ARBA" id="ARBA00022722"/>
    </source>
</evidence>
<keyword evidence="4" id="KW-0378">Hydrolase</keyword>
<keyword evidence="5" id="KW-1015">Disulfide bond</keyword>
<dbReference type="HOGENOM" id="CLU_053114_1_0_0"/>
<evidence type="ECO:0000256" key="5">
    <source>
        <dbReference type="ARBA" id="ARBA00023157"/>
    </source>
</evidence>
<dbReference type="Gene3D" id="1.10.575.10">
    <property type="entry name" value="P1 Nuclease"/>
    <property type="match status" value="1"/>
</dbReference>
<name>E8V4T3_TERSS</name>
<dbReference type="Proteomes" id="UP000006844">
    <property type="component" value="Chromosome"/>
</dbReference>
<dbReference type="SUPFAM" id="SSF48537">
    <property type="entry name" value="Phospholipase C/P1 nuclease"/>
    <property type="match status" value="1"/>
</dbReference>
<protein>
    <recommendedName>
        <fullName evidence="10">Nuclease</fullName>
    </recommendedName>
</protein>
<evidence type="ECO:0008006" key="10">
    <source>
        <dbReference type="Google" id="ProtNLM"/>
    </source>
</evidence>
<dbReference type="GO" id="GO:0006308">
    <property type="term" value="P:DNA catabolic process"/>
    <property type="evidence" value="ECO:0007669"/>
    <property type="project" value="InterPro"/>
</dbReference>
<dbReference type="AlphaFoldDB" id="E8V4T3"/>
<dbReference type="GO" id="GO:0003676">
    <property type="term" value="F:nucleic acid binding"/>
    <property type="evidence" value="ECO:0007669"/>
    <property type="project" value="InterPro"/>
</dbReference>
<keyword evidence="1" id="KW-0540">Nuclease</keyword>